<dbReference type="SUPFAM" id="SSF46626">
    <property type="entry name" value="Cytochrome c"/>
    <property type="match status" value="1"/>
</dbReference>
<name>A0A514BRN2_9GAMM</name>
<dbReference type="RefSeq" id="WP_141623380.1">
    <property type="nucleotide sequence ID" value="NZ_CP041242.1"/>
</dbReference>
<dbReference type="GO" id="GO:0009055">
    <property type="term" value="F:electron transfer activity"/>
    <property type="evidence" value="ECO:0007669"/>
    <property type="project" value="InterPro"/>
</dbReference>
<keyword evidence="1 4" id="KW-0349">Heme</keyword>
<reference evidence="7 8" key="1">
    <citation type="submission" date="2019-06" db="EMBL/GenBank/DDBJ databases">
        <title>Lysobacter alkalisoli sp. nov. isolated from saline-alkali soil.</title>
        <authorList>
            <person name="Sun J.-Q."/>
            <person name="Xu L."/>
        </authorList>
    </citation>
    <scope>NUCLEOTIDE SEQUENCE [LARGE SCALE GENOMIC DNA]</scope>
    <source>
        <strain evidence="7 8">SJ-36</strain>
    </source>
</reference>
<feature type="chain" id="PRO_5021786810" evidence="5">
    <location>
        <begin position="26"/>
        <end position="134"/>
    </location>
</feature>
<dbReference type="PROSITE" id="PS51007">
    <property type="entry name" value="CYTC"/>
    <property type="match status" value="1"/>
</dbReference>
<dbReference type="GO" id="GO:0020037">
    <property type="term" value="F:heme binding"/>
    <property type="evidence" value="ECO:0007669"/>
    <property type="project" value="InterPro"/>
</dbReference>
<dbReference type="OrthoDB" id="9811281at2"/>
<dbReference type="EMBL" id="CP041242">
    <property type="protein sequence ID" value="QDH70043.1"/>
    <property type="molecule type" value="Genomic_DNA"/>
</dbReference>
<dbReference type="AlphaFoldDB" id="A0A514BRN2"/>
<evidence type="ECO:0000256" key="2">
    <source>
        <dbReference type="ARBA" id="ARBA00022723"/>
    </source>
</evidence>
<dbReference type="Pfam" id="PF00034">
    <property type="entry name" value="Cytochrom_C"/>
    <property type="match status" value="1"/>
</dbReference>
<feature type="signal peptide" evidence="5">
    <location>
        <begin position="1"/>
        <end position="25"/>
    </location>
</feature>
<gene>
    <name evidence="7" type="ORF">FKV23_07985</name>
</gene>
<evidence type="ECO:0000256" key="5">
    <source>
        <dbReference type="SAM" id="SignalP"/>
    </source>
</evidence>
<keyword evidence="2 4" id="KW-0479">Metal-binding</keyword>
<evidence type="ECO:0000256" key="4">
    <source>
        <dbReference type="PROSITE-ProRule" id="PRU00433"/>
    </source>
</evidence>
<dbReference type="InterPro" id="IPR009056">
    <property type="entry name" value="Cyt_c-like_dom"/>
</dbReference>
<proteinExistence type="predicted"/>
<keyword evidence="5" id="KW-0732">Signal</keyword>
<evidence type="ECO:0000313" key="8">
    <source>
        <dbReference type="Proteomes" id="UP000317199"/>
    </source>
</evidence>
<evidence type="ECO:0000259" key="6">
    <source>
        <dbReference type="PROSITE" id="PS51007"/>
    </source>
</evidence>
<dbReference type="KEGG" id="lyj:FKV23_07985"/>
<dbReference type="Proteomes" id="UP000317199">
    <property type="component" value="Chromosome"/>
</dbReference>
<dbReference type="Gene3D" id="1.10.760.10">
    <property type="entry name" value="Cytochrome c-like domain"/>
    <property type="match status" value="1"/>
</dbReference>
<dbReference type="InterPro" id="IPR036909">
    <property type="entry name" value="Cyt_c-like_dom_sf"/>
</dbReference>
<keyword evidence="8" id="KW-1185">Reference proteome</keyword>
<evidence type="ECO:0000313" key="7">
    <source>
        <dbReference type="EMBL" id="QDH70043.1"/>
    </source>
</evidence>
<dbReference type="GO" id="GO:0046872">
    <property type="term" value="F:metal ion binding"/>
    <property type="evidence" value="ECO:0007669"/>
    <property type="project" value="UniProtKB-KW"/>
</dbReference>
<keyword evidence="3 4" id="KW-0408">Iron</keyword>
<evidence type="ECO:0000256" key="3">
    <source>
        <dbReference type="ARBA" id="ARBA00023004"/>
    </source>
</evidence>
<protein>
    <submittedName>
        <fullName evidence="7">Cytochrome c</fullName>
    </submittedName>
</protein>
<organism evidence="7 8">
    <name type="scientific">Marilutibacter alkalisoli</name>
    <dbReference type="NCBI Taxonomy" id="2591633"/>
    <lineage>
        <taxon>Bacteria</taxon>
        <taxon>Pseudomonadati</taxon>
        <taxon>Pseudomonadota</taxon>
        <taxon>Gammaproteobacteria</taxon>
        <taxon>Lysobacterales</taxon>
        <taxon>Lysobacteraceae</taxon>
        <taxon>Marilutibacter</taxon>
    </lineage>
</organism>
<accession>A0A514BRN2</accession>
<evidence type="ECO:0000256" key="1">
    <source>
        <dbReference type="ARBA" id="ARBA00022617"/>
    </source>
</evidence>
<feature type="domain" description="Cytochrome c" evidence="6">
    <location>
        <begin position="49"/>
        <end position="134"/>
    </location>
</feature>
<sequence length="134" mass="14273">MRKRLARTLAVLSGIMVVVLSATFAAVMNPSVGDDAGGAPTAAGAGKQAQIARGRELFREEDCVRCHSIGGVGGRRSPLDDIARHMDAAEMRDWILGTDAVRDGLSPSALNAKRVYRSLPPEDIDALIVYLQSL</sequence>